<keyword evidence="1" id="KW-0732">Signal</keyword>
<dbReference type="Pfam" id="PF13975">
    <property type="entry name" value="gag-asp_proteas"/>
    <property type="match status" value="1"/>
</dbReference>
<dbReference type="SUPFAM" id="SSF50630">
    <property type="entry name" value="Acid proteases"/>
    <property type="match status" value="1"/>
</dbReference>
<dbReference type="EC" id="3.4.23.-" evidence="2"/>
<accession>A0A9D7E7S6</accession>
<name>A0A9D7E7S6_9PROT</name>
<gene>
    <name evidence="2" type="ORF">IPH26_21565</name>
</gene>
<dbReference type="Gene3D" id="2.40.70.10">
    <property type="entry name" value="Acid Proteases"/>
    <property type="match status" value="1"/>
</dbReference>
<dbReference type="EMBL" id="JADJEV010000005">
    <property type="protein sequence ID" value="MBK6975423.1"/>
    <property type="molecule type" value="Genomic_DNA"/>
</dbReference>
<comment type="caution">
    <text evidence="2">The sequence shown here is derived from an EMBL/GenBank/DDBJ whole genome shotgun (WGS) entry which is preliminary data.</text>
</comment>
<reference evidence="2" key="1">
    <citation type="submission" date="2020-10" db="EMBL/GenBank/DDBJ databases">
        <title>Connecting structure to function with the recovery of over 1000 high-quality activated sludge metagenome-assembled genomes encoding full-length rRNA genes using long-read sequencing.</title>
        <authorList>
            <person name="Singleton C.M."/>
            <person name="Petriglieri F."/>
            <person name="Kristensen J.M."/>
            <person name="Kirkegaard R.H."/>
            <person name="Michaelsen T.Y."/>
            <person name="Andersen M.H."/>
            <person name="Karst S.M."/>
            <person name="Dueholm M.S."/>
            <person name="Nielsen P.H."/>
            <person name="Albertsen M."/>
        </authorList>
    </citation>
    <scope>NUCLEOTIDE SEQUENCE</scope>
    <source>
        <strain evidence="2">Bjer_18-Q3-R1-45_BAT3C.347</strain>
    </source>
</reference>
<organism evidence="2 3">
    <name type="scientific">Candidatus Methylophosphatis roskildensis</name>
    <dbReference type="NCBI Taxonomy" id="2899263"/>
    <lineage>
        <taxon>Bacteria</taxon>
        <taxon>Pseudomonadati</taxon>
        <taxon>Pseudomonadota</taxon>
        <taxon>Betaproteobacteria</taxon>
        <taxon>Nitrosomonadales</taxon>
        <taxon>Sterolibacteriaceae</taxon>
        <taxon>Candidatus Methylophosphatis</taxon>
    </lineage>
</organism>
<dbReference type="CDD" id="cd05483">
    <property type="entry name" value="retropepsin_like_bacteria"/>
    <property type="match status" value="1"/>
</dbReference>
<dbReference type="NCBIfam" id="TIGR02281">
    <property type="entry name" value="clan_AA_DTGA"/>
    <property type="match status" value="1"/>
</dbReference>
<feature type="signal peptide" evidence="1">
    <location>
        <begin position="1"/>
        <end position="21"/>
    </location>
</feature>
<dbReference type="AlphaFoldDB" id="A0A9D7E7S6"/>
<dbReference type="InterPro" id="IPR034122">
    <property type="entry name" value="Retropepsin-like_bacterial"/>
</dbReference>
<dbReference type="GO" id="GO:0008233">
    <property type="term" value="F:peptidase activity"/>
    <property type="evidence" value="ECO:0007669"/>
    <property type="project" value="UniProtKB-KW"/>
</dbReference>
<dbReference type="InterPro" id="IPR011969">
    <property type="entry name" value="Clan_AA_Asp_peptidase_C"/>
</dbReference>
<evidence type="ECO:0000256" key="1">
    <source>
        <dbReference type="SAM" id="SignalP"/>
    </source>
</evidence>
<protein>
    <submittedName>
        <fullName evidence="2">TIGR02281 family clan AA aspartic protease</fullName>
        <ecNumber evidence="2">3.4.23.-</ecNumber>
    </submittedName>
</protein>
<evidence type="ECO:0000313" key="2">
    <source>
        <dbReference type="EMBL" id="MBK6975423.1"/>
    </source>
</evidence>
<sequence length="213" mass="22225">MRVSVWLFWLAQFAAAGGATAADVAVVGLFPGKAVLVVDGAAPRTIGIGGTTPEGVRLLSIDGDFATVEIDGKRQRLGIGDQVVSQGGPEGGGAVTLTADARGHFVTGGIVNGASVRFLIDTGATMVSLGATDAARAGVDFRRGEPVMTMTANGPARAYKTRISSLKIGEIALSDVDALVHAYDMPVALLGMSFLNRMEMRRDGQTMTLRRRY</sequence>
<dbReference type="InterPro" id="IPR021109">
    <property type="entry name" value="Peptidase_aspartic_dom_sf"/>
</dbReference>
<dbReference type="Proteomes" id="UP000807785">
    <property type="component" value="Unassembled WGS sequence"/>
</dbReference>
<evidence type="ECO:0000313" key="3">
    <source>
        <dbReference type="Proteomes" id="UP000807785"/>
    </source>
</evidence>
<feature type="chain" id="PRO_5038361137" evidence="1">
    <location>
        <begin position="22"/>
        <end position="213"/>
    </location>
</feature>
<keyword evidence="2" id="KW-0378">Hydrolase</keyword>
<keyword evidence="2" id="KW-0645">Protease</keyword>
<proteinExistence type="predicted"/>
<dbReference type="GO" id="GO:0006508">
    <property type="term" value="P:proteolysis"/>
    <property type="evidence" value="ECO:0007669"/>
    <property type="project" value="UniProtKB-KW"/>
</dbReference>